<dbReference type="EMBL" id="BMAT01006000">
    <property type="protein sequence ID" value="GFS04134.1"/>
    <property type="molecule type" value="Genomic_DNA"/>
</dbReference>
<comment type="caution">
    <text evidence="8">The sequence shown here is derived from an EMBL/GenBank/DDBJ whole genome shotgun (WGS) entry which is preliminary data.</text>
</comment>
<sequence length="511" mass="57891">MGAMQDDVMHDWNNVPRRLHVQSFYMDETEVTNIMYMEYLSWLKKIFPPSDPNLKNIYIGALPDTLVWRGALGYMEDMVNNYLRHPAFAEYPVVGVSWRQAVEFAKWRSNRVNEKILEDAGYIKKGKSFQTSETKQTFDRDAYLVAPKKTYGGEIDSVQGTLRKDSLDVFAKVGDGVLLPDYRLPTEVEWEYAAGSFRQPRNYNIVRGKGKYPWRSRYTRSGKFKNIGNQLANFKQGKGDYGGIIELCSIAEPTHGYITNFGKAHIEGFGSIEGVVRGKKELHDFIIQNKGTIFFNIDDKKQREMLTGYGKKYAFGRFCGDIKGIRVNKSGALLSVGVEGVQINTKLFGDYNFANVMSAVLIGRVFNIPLEMIKDAIENYQPKNNRSQKIKTSKNELVLDAYNANPSSMELAIESFLHLEGDKLMILGDMLELGTHSAEAHQRVVDIIKNSGTEAIFVGKHFSNIEVGTKARKYNSVDEVITAFKQNPPCHKTILLKGSRGIALERVFPYL</sequence>
<dbReference type="InterPro" id="IPR051046">
    <property type="entry name" value="MurCDEF_CellWall_CoF430Synth"/>
</dbReference>
<keyword evidence="2" id="KW-0436">Ligase</keyword>
<dbReference type="SUPFAM" id="SSF56436">
    <property type="entry name" value="C-type lectin-like"/>
    <property type="match status" value="1"/>
</dbReference>
<dbReference type="Pfam" id="PF08245">
    <property type="entry name" value="Mur_ligase_M"/>
    <property type="match status" value="1"/>
</dbReference>
<dbReference type="Pfam" id="PF02875">
    <property type="entry name" value="Mur_ligase_C"/>
    <property type="match status" value="1"/>
</dbReference>
<dbReference type="GO" id="GO:0016881">
    <property type="term" value="F:acid-amino acid ligase activity"/>
    <property type="evidence" value="ECO:0007669"/>
    <property type="project" value="InterPro"/>
</dbReference>
<dbReference type="AlphaFoldDB" id="A0AAV4I4P5"/>
<dbReference type="GO" id="GO:0005524">
    <property type="term" value="F:ATP binding"/>
    <property type="evidence" value="ECO:0007669"/>
    <property type="project" value="UniProtKB-KW"/>
</dbReference>
<reference evidence="8 9" key="1">
    <citation type="journal article" date="2021" name="Elife">
        <title>Chloroplast acquisition without the gene transfer in kleptoplastic sea slugs, Plakobranchus ocellatus.</title>
        <authorList>
            <person name="Maeda T."/>
            <person name="Takahashi S."/>
            <person name="Yoshida T."/>
            <person name="Shimamura S."/>
            <person name="Takaki Y."/>
            <person name="Nagai Y."/>
            <person name="Toyoda A."/>
            <person name="Suzuki Y."/>
            <person name="Arimoto A."/>
            <person name="Ishii H."/>
            <person name="Satoh N."/>
            <person name="Nishiyama T."/>
            <person name="Hasebe M."/>
            <person name="Maruyama T."/>
            <person name="Minagawa J."/>
            <person name="Obokata J."/>
            <person name="Shigenobu S."/>
        </authorList>
    </citation>
    <scope>NUCLEOTIDE SEQUENCE [LARGE SCALE GENOMIC DNA]</scope>
</reference>
<dbReference type="SUPFAM" id="SSF53623">
    <property type="entry name" value="MurD-like peptide ligases, catalytic domain"/>
    <property type="match status" value="1"/>
</dbReference>
<feature type="domain" description="Mur ligase C-terminal" evidence="5">
    <location>
        <begin position="386"/>
        <end position="500"/>
    </location>
</feature>
<keyword evidence="9" id="KW-1185">Reference proteome</keyword>
<organism evidence="8 9">
    <name type="scientific">Elysia marginata</name>
    <dbReference type="NCBI Taxonomy" id="1093978"/>
    <lineage>
        <taxon>Eukaryota</taxon>
        <taxon>Metazoa</taxon>
        <taxon>Spiralia</taxon>
        <taxon>Lophotrochozoa</taxon>
        <taxon>Mollusca</taxon>
        <taxon>Gastropoda</taxon>
        <taxon>Heterobranchia</taxon>
        <taxon>Euthyneura</taxon>
        <taxon>Panpulmonata</taxon>
        <taxon>Sacoglossa</taxon>
        <taxon>Placobranchoidea</taxon>
        <taxon>Plakobranchidae</taxon>
        <taxon>Elysia</taxon>
    </lineage>
</organism>
<accession>A0AAV4I4P5</accession>
<evidence type="ECO:0000256" key="3">
    <source>
        <dbReference type="ARBA" id="ARBA00022741"/>
    </source>
</evidence>
<evidence type="ECO:0000256" key="4">
    <source>
        <dbReference type="ARBA" id="ARBA00022840"/>
    </source>
</evidence>
<evidence type="ECO:0000313" key="9">
    <source>
        <dbReference type="Proteomes" id="UP000762676"/>
    </source>
</evidence>
<dbReference type="PANTHER" id="PTHR43024">
    <property type="entry name" value="UDP-N-ACETYLMURAMOYL-TRIPEPTIDE--D-ALANYL-D-ALANINE LIGASE"/>
    <property type="match status" value="1"/>
</dbReference>
<evidence type="ECO:0000259" key="6">
    <source>
        <dbReference type="Pfam" id="PF03781"/>
    </source>
</evidence>
<dbReference type="InterPro" id="IPR036565">
    <property type="entry name" value="Mur-like_cat_sf"/>
</dbReference>
<gene>
    <name evidence="8" type="ORF">ElyMa_002905600</name>
</gene>
<keyword evidence="3" id="KW-0547">Nucleotide-binding</keyword>
<evidence type="ECO:0000256" key="2">
    <source>
        <dbReference type="ARBA" id="ARBA00022598"/>
    </source>
</evidence>
<evidence type="ECO:0000313" key="8">
    <source>
        <dbReference type="EMBL" id="GFS04134.1"/>
    </source>
</evidence>
<dbReference type="InterPro" id="IPR016187">
    <property type="entry name" value="CTDL_fold"/>
</dbReference>
<dbReference type="InterPro" id="IPR042095">
    <property type="entry name" value="SUMF_sf"/>
</dbReference>
<evidence type="ECO:0000256" key="1">
    <source>
        <dbReference type="ARBA" id="ARBA00005310"/>
    </source>
</evidence>
<proteinExistence type="inferred from homology"/>
<dbReference type="Pfam" id="PF03781">
    <property type="entry name" value="FGE-sulfatase"/>
    <property type="match status" value="1"/>
</dbReference>
<dbReference type="Proteomes" id="UP000762676">
    <property type="component" value="Unassembled WGS sequence"/>
</dbReference>
<evidence type="ECO:0000259" key="5">
    <source>
        <dbReference type="Pfam" id="PF02875"/>
    </source>
</evidence>
<feature type="domain" description="Mur ligase central" evidence="7">
    <location>
        <begin position="247"/>
        <end position="362"/>
    </location>
</feature>
<comment type="similarity">
    <text evidence="1">Belongs to the sulfatase-modifying factor family.</text>
</comment>
<dbReference type="InterPro" id="IPR004101">
    <property type="entry name" value="Mur_ligase_C"/>
</dbReference>
<dbReference type="Gene3D" id="3.90.1580.10">
    <property type="entry name" value="paralog of FGE (formylglycine-generating enzyme)"/>
    <property type="match status" value="1"/>
</dbReference>
<name>A0AAV4I4P5_9GAST</name>
<evidence type="ECO:0000259" key="7">
    <source>
        <dbReference type="Pfam" id="PF08245"/>
    </source>
</evidence>
<dbReference type="SUPFAM" id="SSF53244">
    <property type="entry name" value="MurD-like peptide ligases, peptide-binding domain"/>
    <property type="match status" value="1"/>
</dbReference>
<dbReference type="InterPro" id="IPR036615">
    <property type="entry name" value="Mur_ligase_C_dom_sf"/>
</dbReference>
<feature type="domain" description="Sulfatase-modifying factor enzyme-like" evidence="6">
    <location>
        <begin position="1"/>
        <end position="201"/>
    </location>
</feature>
<dbReference type="InterPro" id="IPR005532">
    <property type="entry name" value="SUMF_dom"/>
</dbReference>
<dbReference type="InterPro" id="IPR013221">
    <property type="entry name" value="Mur_ligase_cen"/>
</dbReference>
<dbReference type="PANTHER" id="PTHR43024:SF1">
    <property type="entry name" value="UDP-N-ACETYLMURAMOYL-TRIPEPTIDE--D-ALANYL-D-ALANINE LIGASE"/>
    <property type="match status" value="1"/>
</dbReference>
<dbReference type="Gene3D" id="3.90.190.20">
    <property type="entry name" value="Mur ligase, C-terminal domain"/>
    <property type="match status" value="1"/>
</dbReference>
<keyword evidence="4" id="KW-0067">ATP-binding</keyword>
<keyword evidence="8" id="KW-0449">Lipoprotein</keyword>
<protein>
    <submittedName>
        <fullName evidence="8">Gliding motility-associated lipoprotein GldJ</fullName>
    </submittedName>
</protein>